<comment type="caution">
    <text evidence="5">The sequence shown here is derived from an EMBL/GenBank/DDBJ whole genome shotgun (WGS) entry which is preliminary data.</text>
</comment>
<accession>A0AAD7C2U2</accession>
<sequence length="226" mass="25073">MPRPDPKIHGDVPGTSVGLLFADRSDVYASGIHGTIEAGIYRSDDPDGAYSIVLNKGYEDDDDQAETIIYTGEGKGKPANGESTKPGKAQQGHQDMKSPGNTALQRNWRSGRPVRVIRGPEGHIRYSPAAGYRYDGLYYVTKVWMEVGKSGYKMCRFELERATDLGQDPLPLHITGEKPEDKFWSPDGVEMLANRKKQKIEKRRSSRGSEDSPNGTCLKARERNSN</sequence>
<dbReference type="InterPro" id="IPR045134">
    <property type="entry name" value="UHRF1/2-like"/>
</dbReference>
<dbReference type="SMART" id="SM00466">
    <property type="entry name" value="SRA"/>
    <property type="match status" value="1"/>
</dbReference>
<protein>
    <submittedName>
        <fullName evidence="5">PUA-like domain-containing protein</fullName>
    </submittedName>
</protein>
<dbReference type="InterPro" id="IPR036987">
    <property type="entry name" value="SRA-YDG_sf"/>
</dbReference>
<comment type="subcellular location">
    <subcellularLocation>
        <location evidence="2">Nucleus</location>
    </subcellularLocation>
</comment>
<dbReference type="InterPro" id="IPR003105">
    <property type="entry name" value="SRA_YDG"/>
</dbReference>
<dbReference type="Proteomes" id="UP001221142">
    <property type="component" value="Unassembled WGS sequence"/>
</dbReference>
<organism evidence="5 6">
    <name type="scientific">Roridomyces roridus</name>
    <dbReference type="NCBI Taxonomy" id="1738132"/>
    <lineage>
        <taxon>Eukaryota</taxon>
        <taxon>Fungi</taxon>
        <taxon>Dikarya</taxon>
        <taxon>Basidiomycota</taxon>
        <taxon>Agaricomycotina</taxon>
        <taxon>Agaricomycetes</taxon>
        <taxon>Agaricomycetidae</taxon>
        <taxon>Agaricales</taxon>
        <taxon>Marasmiineae</taxon>
        <taxon>Mycenaceae</taxon>
        <taxon>Roridomyces</taxon>
    </lineage>
</organism>
<dbReference type="GO" id="GO:0044027">
    <property type="term" value="P:negative regulation of gene expression via chromosomal CpG island methylation"/>
    <property type="evidence" value="ECO:0007669"/>
    <property type="project" value="TreeGrafter"/>
</dbReference>
<feature type="region of interest" description="Disordered" evidence="3">
    <location>
        <begin position="195"/>
        <end position="226"/>
    </location>
</feature>
<reference evidence="5" key="1">
    <citation type="submission" date="2023-03" db="EMBL/GenBank/DDBJ databases">
        <title>Massive genome expansion in bonnet fungi (Mycena s.s.) driven by repeated elements and novel gene families across ecological guilds.</title>
        <authorList>
            <consortium name="Lawrence Berkeley National Laboratory"/>
            <person name="Harder C.B."/>
            <person name="Miyauchi S."/>
            <person name="Viragh M."/>
            <person name="Kuo A."/>
            <person name="Thoen E."/>
            <person name="Andreopoulos B."/>
            <person name="Lu D."/>
            <person name="Skrede I."/>
            <person name="Drula E."/>
            <person name="Henrissat B."/>
            <person name="Morin E."/>
            <person name="Kohler A."/>
            <person name="Barry K."/>
            <person name="LaButti K."/>
            <person name="Morin E."/>
            <person name="Salamov A."/>
            <person name="Lipzen A."/>
            <person name="Mereny Z."/>
            <person name="Hegedus B."/>
            <person name="Baldrian P."/>
            <person name="Stursova M."/>
            <person name="Weitz H."/>
            <person name="Taylor A."/>
            <person name="Grigoriev I.V."/>
            <person name="Nagy L.G."/>
            <person name="Martin F."/>
            <person name="Kauserud H."/>
        </authorList>
    </citation>
    <scope>NUCLEOTIDE SEQUENCE</scope>
    <source>
        <strain evidence="5">9284</strain>
    </source>
</reference>
<evidence type="ECO:0000256" key="3">
    <source>
        <dbReference type="SAM" id="MobiDB-lite"/>
    </source>
</evidence>
<name>A0AAD7C2U2_9AGAR</name>
<dbReference type="Pfam" id="PF02182">
    <property type="entry name" value="SAD_SRA"/>
    <property type="match status" value="1"/>
</dbReference>
<keyword evidence="6" id="KW-1185">Reference proteome</keyword>
<dbReference type="PANTHER" id="PTHR14140">
    <property type="entry name" value="E3 UBIQUITIN-PROTEIN LIGASE UHRF-RELATED"/>
    <property type="match status" value="1"/>
</dbReference>
<dbReference type="EMBL" id="JARKIF010000006">
    <property type="protein sequence ID" value="KAJ7637101.1"/>
    <property type="molecule type" value="Genomic_DNA"/>
</dbReference>
<dbReference type="PANTHER" id="PTHR14140:SF27">
    <property type="entry name" value="OS04G0289800 PROTEIN"/>
    <property type="match status" value="1"/>
</dbReference>
<evidence type="ECO:0000313" key="6">
    <source>
        <dbReference type="Proteomes" id="UP001221142"/>
    </source>
</evidence>
<feature type="region of interest" description="Disordered" evidence="3">
    <location>
        <begin position="72"/>
        <end position="106"/>
    </location>
</feature>
<dbReference type="InterPro" id="IPR015947">
    <property type="entry name" value="PUA-like_sf"/>
</dbReference>
<dbReference type="PROSITE" id="PS51015">
    <property type="entry name" value="YDG"/>
    <property type="match status" value="1"/>
</dbReference>
<dbReference type="GO" id="GO:0005634">
    <property type="term" value="C:nucleus"/>
    <property type="evidence" value="ECO:0007669"/>
    <property type="project" value="UniProtKB-SubCell"/>
</dbReference>
<feature type="domain" description="YDG" evidence="4">
    <location>
        <begin position="10"/>
        <end position="161"/>
    </location>
</feature>
<dbReference type="SUPFAM" id="SSF88697">
    <property type="entry name" value="PUA domain-like"/>
    <property type="match status" value="1"/>
</dbReference>
<evidence type="ECO:0000313" key="5">
    <source>
        <dbReference type="EMBL" id="KAJ7637101.1"/>
    </source>
</evidence>
<evidence type="ECO:0000256" key="1">
    <source>
        <dbReference type="ARBA" id="ARBA00023242"/>
    </source>
</evidence>
<proteinExistence type="predicted"/>
<feature type="compositionally biased region" description="Basic residues" evidence="3">
    <location>
        <begin position="195"/>
        <end position="206"/>
    </location>
</feature>
<dbReference type="Gene3D" id="2.30.280.10">
    <property type="entry name" value="SRA-YDG"/>
    <property type="match status" value="1"/>
</dbReference>
<evidence type="ECO:0000256" key="2">
    <source>
        <dbReference type="PROSITE-ProRule" id="PRU00358"/>
    </source>
</evidence>
<dbReference type="AlphaFoldDB" id="A0AAD7C2U2"/>
<dbReference type="GO" id="GO:0061630">
    <property type="term" value="F:ubiquitin protein ligase activity"/>
    <property type="evidence" value="ECO:0007669"/>
    <property type="project" value="TreeGrafter"/>
</dbReference>
<evidence type="ECO:0000259" key="4">
    <source>
        <dbReference type="PROSITE" id="PS51015"/>
    </source>
</evidence>
<keyword evidence="1 2" id="KW-0539">Nucleus</keyword>
<gene>
    <name evidence="5" type="ORF">FB45DRAFT_1056322</name>
</gene>
<dbReference type="GO" id="GO:0016567">
    <property type="term" value="P:protein ubiquitination"/>
    <property type="evidence" value="ECO:0007669"/>
    <property type="project" value="TreeGrafter"/>
</dbReference>